<dbReference type="InterPro" id="IPR000835">
    <property type="entry name" value="HTH_MarR-typ"/>
</dbReference>
<keyword evidence="6" id="KW-1185">Reference proteome</keyword>
<keyword evidence="1" id="KW-0805">Transcription regulation</keyword>
<evidence type="ECO:0000259" key="4">
    <source>
        <dbReference type="SMART" id="SM00347"/>
    </source>
</evidence>
<dbReference type="PANTHER" id="PTHR35790:SF4">
    <property type="entry name" value="HTH-TYPE TRANSCRIPTIONAL REGULATOR PCHR"/>
    <property type="match status" value="1"/>
</dbReference>
<reference evidence="6" key="1">
    <citation type="submission" date="2015-08" db="EMBL/GenBank/DDBJ databases">
        <title>Genome sequencing project for genomic taxonomy and phylogenomics of Bacillus-like bacteria.</title>
        <authorList>
            <person name="Liu B."/>
            <person name="Wang J."/>
            <person name="Zhu Y."/>
            <person name="Liu G."/>
            <person name="Chen Q."/>
            <person name="Chen Z."/>
            <person name="Lan J."/>
            <person name="Che J."/>
            <person name="Ge C."/>
            <person name="Shi H."/>
            <person name="Pan Z."/>
            <person name="Liu X."/>
        </authorList>
    </citation>
    <scope>NUCLEOTIDE SEQUENCE [LARGE SCALE GENOMIC DNA]</scope>
    <source>
        <strain evidence="6">FJAT-4402</strain>
    </source>
</reference>
<dbReference type="InterPro" id="IPR036390">
    <property type="entry name" value="WH_DNA-bd_sf"/>
</dbReference>
<organism evidence="5 6">
    <name type="scientific">Bacillus gobiensis</name>
    <dbReference type="NCBI Taxonomy" id="1441095"/>
    <lineage>
        <taxon>Bacteria</taxon>
        <taxon>Bacillati</taxon>
        <taxon>Bacillota</taxon>
        <taxon>Bacilli</taxon>
        <taxon>Bacillales</taxon>
        <taxon>Bacillaceae</taxon>
        <taxon>Bacillus</taxon>
    </lineage>
</organism>
<dbReference type="GO" id="GO:0003700">
    <property type="term" value="F:DNA-binding transcription factor activity"/>
    <property type="evidence" value="ECO:0007669"/>
    <property type="project" value="InterPro"/>
</dbReference>
<dbReference type="EMBL" id="CP012600">
    <property type="protein sequence ID" value="ALC82365.1"/>
    <property type="molecule type" value="Genomic_DNA"/>
</dbReference>
<accession>A0A0M4GA62</accession>
<evidence type="ECO:0000313" key="6">
    <source>
        <dbReference type="Proteomes" id="UP000067625"/>
    </source>
</evidence>
<protein>
    <recommendedName>
        <fullName evidence="4">HTH marR-type domain-containing protein</fullName>
    </recommendedName>
</protein>
<dbReference type="STRING" id="1441095.AM592_12805"/>
<evidence type="ECO:0000256" key="2">
    <source>
        <dbReference type="ARBA" id="ARBA00023125"/>
    </source>
</evidence>
<keyword evidence="2" id="KW-0238">DNA-binding</keyword>
<dbReference type="Proteomes" id="UP000067625">
    <property type="component" value="Chromosome"/>
</dbReference>
<evidence type="ECO:0000313" key="5">
    <source>
        <dbReference type="EMBL" id="ALC82365.1"/>
    </source>
</evidence>
<dbReference type="Gene3D" id="1.10.10.10">
    <property type="entry name" value="Winged helix-like DNA-binding domain superfamily/Winged helix DNA-binding domain"/>
    <property type="match status" value="1"/>
</dbReference>
<dbReference type="PANTHER" id="PTHR35790">
    <property type="entry name" value="HTH-TYPE TRANSCRIPTIONAL REGULATOR PCHR"/>
    <property type="match status" value="1"/>
</dbReference>
<evidence type="ECO:0000256" key="1">
    <source>
        <dbReference type="ARBA" id="ARBA00023015"/>
    </source>
</evidence>
<dbReference type="InterPro" id="IPR052067">
    <property type="entry name" value="Metal_resp_HTH_trans_reg"/>
</dbReference>
<name>A0A0M4GA62_9BACI</name>
<reference evidence="5 6" key="2">
    <citation type="journal article" date="2016" name="Int. J. Syst. Evol. Microbiol.">
        <title>Bacillus gobiensis sp. nov., isolated from a soil sample.</title>
        <authorList>
            <person name="Liu B."/>
            <person name="Liu G.H."/>
            <person name="Cetin S."/>
            <person name="Schumann P."/>
            <person name="Pan Z.Z."/>
            <person name="Chen Q.Q."/>
        </authorList>
    </citation>
    <scope>NUCLEOTIDE SEQUENCE [LARGE SCALE GENOMIC DNA]</scope>
    <source>
        <strain evidence="5 6">FJAT-4402</strain>
    </source>
</reference>
<dbReference type="SUPFAM" id="SSF46785">
    <property type="entry name" value="Winged helix' DNA-binding domain"/>
    <property type="match status" value="1"/>
</dbReference>
<dbReference type="AlphaFoldDB" id="A0A0M4GA62"/>
<feature type="domain" description="HTH marR-type" evidence="4">
    <location>
        <begin position="52"/>
        <end position="155"/>
    </location>
</feature>
<dbReference type="RefSeq" id="WP_053604151.1">
    <property type="nucleotide sequence ID" value="NZ_CP012600.1"/>
</dbReference>
<dbReference type="InterPro" id="IPR036388">
    <property type="entry name" value="WH-like_DNA-bd_sf"/>
</dbReference>
<proteinExistence type="predicted"/>
<dbReference type="GO" id="GO:0003677">
    <property type="term" value="F:DNA binding"/>
    <property type="evidence" value="ECO:0007669"/>
    <property type="project" value="UniProtKB-KW"/>
</dbReference>
<evidence type="ECO:0000256" key="3">
    <source>
        <dbReference type="ARBA" id="ARBA00023163"/>
    </source>
</evidence>
<dbReference type="OrthoDB" id="5358347at2"/>
<dbReference type="PATRIC" id="fig|1441095.3.peg.2809"/>
<dbReference type="SMART" id="SM00347">
    <property type="entry name" value="HTH_MARR"/>
    <property type="match status" value="1"/>
</dbReference>
<sequence>MRRSISRNSLEENTLEQIKNEIETSLLAIMLRESKEGEEKQWLIEHCTNEGLVKVIQQMTVLMLHILDVIGECEPINGISISKKFGTPKGTVSKITCKLVQLELIYANYLENNKKEILYCTTSLGKELFQLHRELHKQIDDNFKNFLKKYDKNELETVTNFLKNIAQTSFMK</sequence>
<keyword evidence="3" id="KW-0804">Transcription</keyword>
<gene>
    <name evidence="5" type="ORF">AM592_12805</name>
</gene>